<keyword evidence="1" id="KW-1133">Transmembrane helix</keyword>
<proteinExistence type="predicted"/>
<protein>
    <recommendedName>
        <fullName evidence="4">Aminopeptidase</fullName>
    </recommendedName>
</protein>
<feature type="transmembrane region" description="Helical" evidence="1">
    <location>
        <begin position="85"/>
        <end position="104"/>
    </location>
</feature>
<feature type="transmembrane region" description="Helical" evidence="1">
    <location>
        <begin position="7"/>
        <end position="26"/>
    </location>
</feature>
<keyword evidence="3" id="KW-1185">Reference proteome</keyword>
<comment type="caution">
    <text evidence="2">The sequence shown here is derived from an EMBL/GenBank/DDBJ whole genome shotgun (WGS) entry which is preliminary data.</text>
</comment>
<evidence type="ECO:0000256" key="1">
    <source>
        <dbReference type="SAM" id="Phobius"/>
    </source>
</evidence>
<evidence type="ECO:0000313" key="2">
    <source>
        <dbReference type="EMBL" id="GFG75518.1"/>
    </source>
</evidence>
<evidence type="ECO:0000313" key="3">
    <source>
        <dbReference type="Proteomes" id="UP000465361"/>
    </source>
</evidence>
<accession>A0A7I9Y0C8</accession>
<keyword evidence="1" id="KW-0472">Membrane</keyword>
<dbReference type="EMBL" id="BLKW01000004">
    <property type="protein sequence ID" value="GFG75518.1"/>
    <property type="molecule type" value="Genomic_DNA"/>
</dbReference>
<dbReference type="Proteomes" id="UP000465361">
    <property type="component" value="Unassembled WGS sequence"/>
</dbReference>
<sequence length="115" mass="11489">MGARRVIVIIGAAVLAAGLIGLFLPVSVSGGGSGSIGCGNAVASNLSSAQSANNQNPANLPIVSQLVPHTDYVAECQSSLSSRRAWSIPLTIAGVIAAGGALLVRRPRGTTAREL</sequence>
<evidence type="ECO:0008006" key="4">
    <source>
        <dbReference type="Google" id="ProtNLM"/>
    </source>
</evidence>
<dbReference type="RefSeq" id="WP_163758290.1">
    <property type="nucleotide sequence ID" value="NZ_BLKW01000004.1"/>
</dbReference>
<keyword evidence="1" id="KW-0812">Transmembrane</keyword>
<reference evidence="2 3" key="1">
    <citation type="journal article" date="2019" name="Emerg. Microbes Infect.">
        <title>Comprehensive subspecies identification of 175 nontuberculous mycobacteria species based on 7547 genomic profiles.</title>
        <authorList>
            <person name="Matsumoto Y."/>
            <person name="Kinjo T."/>
            <person name="Motooka D."/>
            <person name="Nabeya D."/>
            <person name="Jung N."/>
            <person name="Uechi K."/>
            <person name="Horii T."/>
            <person name="Iida T."/>
            <person name="Fujita J."/>
            <person name="Nakamura S."/>
        </authorList>
    </citation>
    <scope>NUCLEOTIDE SEQUENCE [LARGE SCALE GENOMIC DNA]</scope>
    <source>
        <strain evidence="2 3">JCM 17322</strain>
    </source>
</reference>
<gene>
    <name evidence="2" type="ORF">MBOT_28830</name>
</gene>
<dbReference type="AlphaFoldDB" id="A0A7I9Y0C8"/>
<organism evidence="2 3">
    <name type="scientific">Mycobacterium botniense</name>
    <dbReference type="NCBI Taxonomy" id="84962"/>
    <lineage>
        <taxon>Bacteria</taxon>
        <taxon>Bacillati</taxon>
        <taxon>Actinomycetota</taxon>
        <taxon>Actinomycetes</taxon>
        <taxon>Mycobacteriales</taxon>
        <taxon>Mycobacteriaceae</taxon>
        <taxon>Mycobacterium</taxon>
    </lineage>
</organism>
<name>A0A7I9Y0C8_9MYCO</name>